<dbReference type="RefSeq" id="WP_036655827.1">
    <property type="nucleotide sequence ID" value="NZ_CP019794.1"/>
</dbReference>
<name>A0A1U9YPC2_9BACL</name>
<protein>
    <submittedName>
        <fullName evidence="1">Uncharacterized protein</fullName>
    </submittedName>
</protein>
<proteinExistence type="predicted"/>
<organism evidence="1 2">
    <name type="scientific">Paenibacillus larvae subsp. pulvifaciens</name>
    <dbReference type="NCBI Taxonomy" id="1477"/>
    <lineage>
        <taxon>Bacteria</taxon>
        <taxon>Bacillati</taxon>
        <taxon>Bacillota</taxon>
        <taxon>Bacilli</taxon>
        <taxon>Bacillales</taxon>
        <taxon>Paenibacillaceae</taxon>
        <taxon>Paenibacillus</taxon>
    </lineage>
</organism>
<dbReference type="AlphaFoldDB" id="A0A1U9YPC2"/>
<evidence type="ECO:0000313" key="2">
    <source>
        <dbReference type="Proteomes" id="UP000192727"/>
    </source>
</evidence>
<sequence length="76" mass="8503">MSAILAALKALVKKVPWNKVVSFLKWAAEFAAAAGKKTAAETAKILAFIKNNPQKVIDWFVKGYSIYEIIKMILEY</sequence>
<dbReference type="NCBIfam" id="NF040841">
    <property type="entry name" value="AMEP412_fam"/>
    <property type="match status" value="1"/>
</dbReference>
<gene>
    <name evidence="1" type="ORF">B7C51_13665</name>
</gene>
<dbReference type="GeneID" id="64217218"/>
<dbReference type="Proteomes" id="UP000192727">
    <property type="component" value="Chromosome"/>
</dbReference>
<accession>A0A1U9YPC2</accession>
<dbReference type="EMBL" id="CP020557">
    <property type="protein sequence ID" value="ARF68625.1"/>
    <property type="molecule type" value="Genomic_DNA"/>
</dbReference>
<reference evidence="1 2" key="1">
    <citation type="submission" date="2017-03" db="EMBL/GenBank/DDBJ databases">
        <title>Paenibacillus larvae genome sequencing.</title>
        <authorList>
            <person name="Dingman D.W."/>
        </authorList>
    </citation>
    <scope>NUCLEOTIDE SEQUENCE [LARGE SCALE GENOMIC DNA]</scope>
    <source>
        <strain evidence="1 2">SAG 10367</strain>
    </source>
</reference>
<evidence type="ECO:0000313" key="1">
    <source>
        <dbReference type="EMBL" id="ARF68625.1"/>
    </source>
</evidence>